<proteinExistence type="predicted"/>
<feature type="non-terminal residue" evidence="1">
    <location>
        <position position="1"/>
    </location>
</feature>
<reference evidence="1" key="1">
    <citation type="submission" date="2024-09" db="EMBL/GenBank/DDBJ databases">
        <title>Black Yeasts Isolated from many extreme environments.</title>
        <authorList>
            <person name="Coleine C."/>
            <person name="Stajich J.E."/>
            <person name="Selbmann L."/>
        </authorList>
    </citation>
    <scope>NUCLEOTIDE SEQUENCE</scope>
    <source>
        <strain evidence="1">CCFEE 5737</strain>
    </source>
</reference>
<protein>
    <submittedName>
        <fullName evidence="1">Uncharacterized protein</fullName>
    </submittedName>
</protein>
<dbReference type="EMBL" id="JAWDJW010001493">
    <property type="protein sequence ID" value="KAK3078945.1"/>
    <property type="molecule type" value="Genomic_DNA"/>
</dbReference>
<organism evidence="1 2">
    <name type="scientific">Coniosporium uncinatum</name>
    <dbReference type="NCBI Taxonomy" id="93489"/>
    <lineage>
        <taxon>Eukaryota</taxon>
        <taxon>Fungi</taxon>
        <taxon>Dikarya</taxon>
        <taxon>Ascomycota</taxon>
        <taxon>Pezizomycotina</taxon>
        <taxon>Dothideomycetes</taxon>
        <taxon>Dothideomycetes incertae sedis</taxon>
        <taxon>Coniosporium</taxon>
    </lineage>
</organism>
<accession>A0ACC3DQP6</accession>
<comment type="caution">
    <text evidence="1">The sequence shown here is derived from an EMBL/GenBank/DDBJ whole genome shotgun (WGS) entry which is preliminary data.</text>
</comment>
<gene>
    <name evidence="1" type="ORF">LTS18_006138</name>
</gene>
<keyword evidence="2" id="KW-1185">Reference proteome</keyword>
<evidence type="ECO:0000313" key="2">
    <source>
        <dbReference type="Proteomes" id="UP001186974"/>
    </source>
</evidence>
<dbReference type="Proteomes" id="UP001186974">
    <property type="component" value="Unassembled WGS sequence"/>
</dbReference>
<name>A0ACC3DQP6_9PEZI</name>
<sequence>CGAVSQGVRTTDQQTEEMETQQQELSDLFARSLNFANRAPVPTPPPEEQKQGEQQHHHPITYASAHYTHSSHIPRTPSFNSPTPLEEVQLLEILQQNSIDSRLLFPNQITLFQHADNDQRLRLLELWRIAPPTCTADGLARDLGTWPNTSLQREEELARIRYERMTQDKQQEDMMMMMPTQQEGQFPQGRQPQHHSGQQGLWQPQQHQPHHQPMEEMMSDISADEPSLSSSAPATLPSSPVIDHDQRNVEPYILSGYEQLARRDYDRQSTPAVVFGGETTRYNQATDPAFAAWGTKNDGGGREGMENNYGAFAQMREYGGMGREAEMGGQKTHFVGFDPMDGDCVM</sequence>
<evidence type="ECO:0000313" key="1">
    <source>
        <dbReference type="EMBL" id="KAK3078945.1"/>
    </source>
</evidence>